<dbReference type="Gene3D" id="1.25.40.10">
    <property type="entry name" value="Tetratricopeptide repeat domain"/>
    <property type="match status" value="1"/>
</dbReference>
<dbReference type="EMBL" id="JBHFFA010000001">
    <property type="protein sequence ID" value="KAL2650453.1"/>
    <property type="molecule type" value="Genomic_DNA"/>
</dbReference>
<dbReference type="InterPro" id="IPR011990">
    <property type="entry name" value="TPR-like_helical_dom_sf"/>
</dbReference>
<feature type="region of interest" description="Disordered" evidence="1">
    <location>
        <begin position="1"/>
        <end position="57"/>
    </location>
</feature>
<evidence type="ECO:0000313" key="3">
    <source>
        <dbReference type="Proteomes" id="UP001605036"/>
    </source>
</evidence>
<evidence type="ECO:0000313" key="2">
    <source>
        <dbReference type="EMBL" id="KAL2650453.1"/>
    </source>
</evidence>
<name>A0ABD1ZG93_9MARC</name>
<dbReference type="NCBIfam" id="NF047558">
    <property type="entry name" value="TPR_END_plus"/>
    <property type="match status" value="1"/>
</dbReference>
<dbReference type="Proteomes" id="UP001605036">
    <property type="component" value="Unassembled WGS sequence"/>
</dbReference>
<gene>
    <name evidence="2" type="ORF">R1flu_018581</name>
</gene>
<dbReference type="SUPFAM" id="SSF48452">
    <property type="entry name" value="TPR-like"/>
    <property type="match status" value="1"/>
</dbReference>
<organism evidence="2 3">
    <name type="scientific">Riccia fluitans</name>
    <dbReference type="NCBI Taxonomy" id="41844"/>
    <lineage>
        <taxon>Eukaryota</taxon>
        <taxon>Viridiplantae</taxon>
        <taxon>Streptophyta</taxon>
        <taxon>Embryophyta</taxon>
        <taxon>Marchantiophyta</taxon>
        <taxon>Marchantiopsida</taxon>
        <taxon>Marchantiidae</taxon>
        <taxon>Marchantiales</taxon>
        <taxon>Ricciaceae</taxon>
        <taxon>Riccia</taxon>
    </lineage>
</organism>
<evidence type="ECO:0000256" key="1">
    <source>
        <dbReference type="SAM" id="MobiDB-lite"/>
    </source>
</evidence>
<accession>A0ABD1ZG93</accession>
<dbReference type="AlphaFoldDB" id="A0ABD1ZG93"/>
<reference evidence="2 3" key="1">
    <citation type="submission" date="2024-09" db="EMBL/GenBank/DDBJ databases">
        <title>Chromosome-scale assembly of Riccia fluitans.</title>
        <authorList>
            <person name="Paukszto L."/>
            <person name="Sawicki J."/>
            <person name="Karawczyk K."/>
            <person name="Piernik-Szablinska J."/>
            <person name="Szczecinska M."/>
            <person name="Mazdziarz M."/>
        </authorList>
    </citation>
    <scope>NUCLEOTIDE SEQUENCE [LARGE SCALE GENOMIC DNA]</scope>
    <source>
        <strain evidence="2">Rf_01</strain>
        <tissue evidence="2">Aerial parts of the thallus</tissue>
    </source>
</reference>
<proteinExistence type="predicted"/>
<protein>
    <submittedName>
        <fullName evidence="2">Uncharacterized protein</fullName>
    </submittedName>
</protein>
<feature type="compositionally biased region" description="Low complexity" evidence="1">
    <location>
        <begin position="1"/>
        <end position="14"/>
    </location>
</feature>
<sequence>MPHPSMGRPSSSGSKSKRPRSSIVSSTQTGASPKALLAEARRLSQQASRKPEGPSRCSSLKACVELFRNGLSLPLSAAEREEALFDLGEVLLELCGSLQAEDKNVRRFFDATVKKAQAAAAQVQNAVIAADVCRECVELFENVCAMKGQFDQEALVNSGVALCAWAELALEIPQDDGGGVAATKELLGRAHQRFTAALRVAPVDVELLMNYADCCVRMGELEFDHPSSSCSEPGQWDAVRRVYDQAFSAYASGCANADARIGDDLAGLLHNWGLGLFSAAERVPALEEAFKLASSAQEKFSSAFKFRPTDMSIRIGLGECLTGLVDKLAGKVDVIQQLLELLRVSRDEGYAAVLKIDSKHSAALLGLGDAHLTAGKLLVEQGLQLQAQKHLEESIQAFQRGFDLIKTDVESSSSFKYDELCDFLYNYACAAAVSGNGSKAVECLEHLLSLDALVLEDAAKDPDLGSLHSFFESRIKFSTDSSILGLS</sequence>
<keyword evidence="3" id="KW-1185">Reference proteome</keyword>
<comment type="caution">
    <text evidence="2">The sequence shown here is derived from an EMBL/GenBank/DDBJ whole genome shotgun (WGS) entry which is preliminary data.</text>
</comment>